<evidence type="ECO:0000313" key="2">
    <source>
        <dbReference type="EMBL" id="ESQ89968.1"/>
    </source>
</evidence>
<feature type="transmembrane region" description="Helical" evidence="1">
    <location>
        <begin position="26"/>
        <end position="44"/>
    </location>
</feature>
<reference evidence="2 3" key="1">
    <citation type="journal article" date="2014" name="Nature">
        <title>Sequential evolution of bacterial morphology by co-option of a developmental regulator.</title>
        <authorList>
            <person name="Jiang C."/>
            <person name="Brown P.J."/>
            <person name="Ducret A."/>
            <person name="Brun Y.V."/>
        </authorList>
    </citation>
    <scope>NUCLEOTIDE SEQUENCE [LARGE SCALE GENOMIC DNA]</scope>
    <source>
        <strain evidence="2 3">DSM 16100</strain>
    </source>
</reference>
<keyword evidence="1" id="KW-0472">Membrane</keyword>
<keyword evidence="3" id="KW-1185">Reference proteome</keyword>
<feature type="transmembrane region" description="Helical" evidence="1">
    <location>
        <begin position="64"/>
        <end position="90"/>
    </location>
</feature>
<comment type="caution">
    <text evidence="2">The sequence shown here is derived from an EMBL/GenBank/DDBJ whole genome shotgun (WGS) entry which is preliminary data.</text>
</comment>
<organism evidence="2 3">
    <name type="scientific">Asticcacaulis benevestitus DSM 16100 = ATCC BAA-896</name>
    <dbReference type="NCBI Taxonomy" id="1121022"/>
    <lineage>
        <taxon>Bacteria</taxon>
        <taxon>Pseudomonadati</taxon>
        <taxon>Pseudomonadota</taxon>
        <taxon>Alphaproteobacteria</taxon>
        <taxon>Caulobacterales</taxon>
        <taxon>Caulobacteraceae</taxon>
        <taxon>Asticcacaulis</taxon>
    </lineage>
</organism>
<dbReference type="AlphaFoldDB" id="V4RF06"/>
<evidence type="ECO:0000256" key="1">
    <source>
        <dbReference type="SAM" id="Phobius"/>
    </source>
</evidence>
<dbReference type="Proteomes" id="UP000017837">
    <property type="component" value="Unassembled WGS sequence"/>
</dbReference>
<keyword evidence="1" id="KW-1133">Transmembrane helix</keyword>
<keyword evidence="1" id="KW-0812">Transmembrane</keyword>
<dbReference type="EMBL" id="AWGB01000027">
    <property type="protein sequence ID" value="ESQ89968.1"/>
    <property type="molecule type" value="Genomic_DNA"/>
</dbReference>
<name>V4RF06_9CAUL</name>
<feature type="transmembrane region" description="Helical" evidence="1">
    <location>
        <begin position="102"/>
        <end position="123"/>
    </location>
</feature>
<accession>V4RF06</accession>
<protein>
    <submittedName>
        <fullName evidence="2">Uncharacterized protein</fullName>
    </submittedName>
</protein>
<proteinExistence type="predicted"/>
<dbReference type="PATRIC" id="fig|1121022.4.peg.2694"/>
<evidence type="ECO:0000313" key="3">
    <source>
        <dbReference type="Proteomes" id="UP000017837"/>
    </source>
</evidence>
<gene>
    <name evidence="2" type="ORF">ABENE_13260</name>
</gene>
<sequence>MKNQKMPLIYKDSQISIDRIARTVRFINNLCRIIIVICIIYVFASWNLNLEGHSSSGKFDHLTTVLLNCLLLFLPTISGQFLIFILYLLFIPILLITKKKNLIIVIREFVVLCIFFVFCYLQLFNPQAFFQNDLTL</sequence>